<dbReference type="AlphaFoldDB" id="A0A922L687"/>
<feature type="compositionally biased region" description="Low complexity" evidence="1">
    <location>
        <begin position="104"/>
        <end position="138"/>
    </location>
</feature>
<evidence type="ECO:0000256" key="1">
    <source>
        <dbReference type="SAM" id="MobiDB-lite"/>
    </source>
</evidence>
<comment type="caution">
    <text evidence="2">The sequence shown here is derived from an EMBL/GenBank/DDBJ whole genome shotgun (WGS) entry which is preliminary data.</text>
</comment>
<keyword evidence="3" id="KW-1185">Reference proteome</keyword>
<protein>
    <submittedName>
        <fullName evidence="2">Uncharacterized protein</fullName>
    </submittedName>
</protein>
<gene>
    <name evidence="2" type="ORF">DERF_004468</name>
</gene>
<dbReference type="EMBL" id="ASGP02000002">
    <property type="protein sequence ID" value="KAH9520778.1"/>
    <property type="molecule type" value="Genomic_DNA"/>
</dbReference>
<proteinExistence type="predicted"/>
<feature type="compositionally biased region" description="Low complexity" evidence="1">
    <location>
        <begin position="155"/>
        <end position="171"/>
    </location>
</feature>
<feature type="compositionally biased region" description="Polar residues" evidence="1">
    <location>
        <begin position="139"/>
        <end position="153"/>
    </location>
</feature>
<reference evidence="2" key="2">
    <citation type="journal article" date="2022" name="Res Sq">
        <title>Comparative Genomics Reveals Insights into the Divergent Evolution of Astigmatic Mites and Household Pest Adaptations.</title>
        <authorList>
            <person name="Xiong Q."/>
            <person name="Wan A.T.-Y."/>
            <person name="Liu X.-Y."/>
            <person name="Fung C.S.-H."/>
            <person name="Xiao X."/>
            <person name="Malainual N."/>
            <person name="Hou J."/>
            <person name="Wang L."/>
            <person name="Wang M."/>
            <person name="Yang K."/>
            <person name="Cui Y."/>
            <person name="Leung E."/>
            <person name="Nong W."/>
            <person name="Shin S.-K."/>
            <person name="Au S."/>
            <person name="Jeong K.Y."/>
            <person name="Chew F.T."/>
            <person name="Hui J."/>
            <person name="Leung T.F."/>
            <person name="Tungtrongchitr A."/>
            <person name="Zhong N."/>
            <person name="Liu Z."/>
            <person name="Tsui S."/>
        </authorList>
    </citation>
    <scope>NUCLEOTIDE SEQUENCE</scope>
    <source>
        <strain evidence="2">Derf</strain>
        <tissue evidence="2">Whole organism</tissue>
    </source>
</reference>
<name>A0A922L687_DERFA</name>
<sequence length="186" mass="21422">MENDPFPNRHQAEMNRHRFNKNGHYCWECQSYDCQCDERKKKYHLSRRFSAGSHHPWMIRNEKNSKDKNPYESKKIAKKTSKSNENFMNKQNDDCHGKNFHKLSISSSSSSSSSSSRSSSSPTKTTTAAAATTMATKSDNQQQNSIKINSEQTESNKNSKQNSAQSSDNNSLDQAEKSRKKRFFFF</sequence>
<accession>A0A922L687</accession>
<feature type="compositionally biased region" description="Basic and acidic residues" evidence="1">
    <location>
        <begin position="60"/>
        <end position="75"/>
    </location>
</feature>
<reference evidence="2" key="1">
    <citation type="submission" date="2013-05" db="EMBL/GenBank/DDBJ databases">
        <authorList>
            <person name="Yim A.K.Y."/>
            <person name="Chan T.F."/>
            <person name="Ji K.M."/>
            <person name="Liu X.Y."/>
            <person name="Zhou J.W."/>
            <person name="Li R.Q."/>
            <person name="Yang K.Y."/>
            <person name="Li J."/>
            <person name="Li M."/>
            <person name="Law P.T.W."/>
            <person name="Wu Y.L."/>
            <person name="Cai Z.L."/>
            <person name="Qin H."/>
            <person name="Bao Y."/>
            <person name="Leung R.K.K."/>
            <person name="Ng P.K.S."/>
            <person name="Zou J."/>
            <person name="Zhong X.J."/>
            <person name="Ran P.X."/>
            <person name="Zhong N.S."/>
            <person name="Liu Z.G."/>
            <person name="Tsui S.K.W."/>
        </authorList>
    </citation>
    <scope>NUCLEOTIDE SEQUENCE</scope>
    <source>
        <strain evidence="2">Derf</strain>
        <tissue evidence="2">Whole organism</tissue>
    </source>
</reference>
<evidence type="ECO:0000313" key="3">
    <source>
        <dbReference type="Proteomes" id="UP000790347"/>
    </source>
</evidence>
<evidence type="ECO:0000313" key="2">
    <source>
        <dbReference type="EMBL" id="KAH9520778.1"/>
    </source>
</evidence>
<feature type="region of interest" description="Disordered" evidence="1">
    <location>
        <begin position="55"/>
        <end position="186"/>
    </location>
</feature>
<organism evidence="2 3">
    <name type="scientific">Dermatophagoides farinae</name>
    <name type="common">American house dust mite</name>
    <dbReference type="NCBI Taxonomy" id="6954"/>
    <lineage>
        <taxon>Eukaryota</taxon>
        <taxon>Metazoa</taxon>
        <taxon>Ecdysozoa</taxon>
        <taxon>Arthropoda</taxon>
        <taxon>Chelicerata</taxon>
        <taxon>Arachnida</taxon>
        <taxon>Acari</taxon>
        <taxon>Acariformes</taxon>
        <taxon>Sarcoptiformes</taxon>
        <taxon>Astigmata</taxon>
        <taxon>Psoroptidia</taxon>
        <taxon>Analgoidea</taxon>
        <taxon>Pyroglyphidae</taxon>
        <taxon>Dermatophagoidinae</taxon>
        <taxon>Dermatophagoides</taxon>
    </lineage>
</organism>
<dbReference type="Proteomes" id="UP000790347">
    <property type="component" value="Unassembled WGS sequence"/>
</dbReference>